<keyword evidence="1" id="KW-0812">Transmembrane</keyword>
<organism evidence="2">
    <name type="scientific">marine sediment metagenome</name>
    <dbReference type="NCBI Taxonomy" id="412755"/>
    <lineage>
        <taxon>unclassified sequences</taxon>
        <taxon>metagenomes</taxon>
        <taxon>ecological metagenomes</taxon>
    </lineage>
</organism>
<name>X1RHR2_9ZZZZ</name>
<comment type="caution">
    <text evidence="2">The sequence shown here is derived from an EMBL/GenBank/DDBJ whole genome shotgun (WGS) entry which is preliminary data.</text>
</comment>
<dbReference type="PANTHER" id="PTHR31061:SF24">
    <property type="entry name" value="LD22376P"/>
    <property type="match status" value="1"/>
</dbReference>
<keyword evidence="1" id="KW-1133">Transmembrane helix</keyword>
<protein>
    <submittedName>
        <fullName evidence="2">Uncharacterized protein</fullName>
    </submittedName>
</protein>
<dbReference type="EMBL" id="BARV01040551">
    <property type="protein sequence ID" value="GAI55109.1"/>
    <property type="molecule type" value="Genomic_DNA"/>
</dbReference>
<feature type="transmembrane region" description="Helical" evidence="1">
    <location>
        <begin position="30"/>
        <end position="48"/>
    </location>
</feature>
<dbReference type="AlphaFoldDB" id="X1RHR2"/>
<proteinExistence type="predicted"/>
<feature type="transmembrane region" description="Helical" evidence="1">
    <location>
        <begin position="87"/>
        <end position="105"/>
    </location>
</feature>
<feature type="non-terminal residue" evidence="2">
    <location>
        <position position="1"/>
    </location>
</feature>
<dbReference type="PANTHER" id="PTHR31061">
    <property type="entry name" value="LD22376P"/>
    <property type="match status" value="1"/>
</dbReference>
<keyword evidence="1" id="KW-0472">Membrane</keyword>
<accession>X1RHR2</accession>
<feature type="transmembrane region" description="Helical" evidence="1">
    <location>
        <begin position="60"/>
        <end position="81"/>
    </location>
</feature>
<sequence length="150" mass="16582">SMTFACTIMLGVMAGHLLRCEKNARAKVLYLTAAGIGCLLMAVLWHNWFPIIKRIWSSSFVLFSGGLCYLLLALFYLVIDVWGFKKWAFGFVVIGSNAIAVYMLTRSSITRHFDFRKIGDIFVTGLDRWVGDCSGLIHAVAGFAALCSTG</sequence>
<gene>
    <name evidence="2" type="ORF">S06H3_61744</name>
</gene>
<evidence type="ECO:0000256" key="1">
    <source>
        <dbReference type="SAM" id="Phobius"/>
    </source>
</evidence>
<reference evidence="2" key="1">
    <citation type="journal article" date="2014" name="Front. Microbiol.">
        <title>High frequency of phylogenetically diverse reductive dehalogenase-homologous genes in deep subseafloor sedimentary metagenomes.</title>
        <authorList>
            <person name="Kawai M."/>
            <person name="Futagami T."/>
            <person name="Toyoda A."/>
            <person name="Takaki Y."/>
            <person name="Nishi S."/>
            <person name="Hori S."/>
            <person name="Arai W."/>
            <person name="Tsubouchi T."/>
            <person name="Morono Y."/>
            <person name="Uchiyama I."/>
            <person name="Ito T."/>
            <person name="Fujiyama A."/>
            <person name="Inagaki F."/>
            <person name="Takami H."/>
        </authorList>
    </citation>
    <scope>NUCLEOTIDE SEQUENCE</scope>
    <source>
        <strain evidence="2">Expedition CK06-06</strain>
    </source>
</reference>
<evidence type="ECO:0000313" key="2">
    <source>
        <dbReference type="EMBL" id="GAI55109.1"/>
    </source>
</evidence>